<comment type="caution">
    <text evidence="5">The sequence shown here is derived from an EMBL/GenBank/DDBJ whole genome shotgun (WGS) entry which is preliminary data.</text>
</comment>
<accession>A0ABV7KUK4</accession>
<dbReference type="Pfam" id="PF00378">
    <property type="entry name" value="ECH_1"/>
    <property type="match status" value="1"/>
</dbReference>
<dbReference type="Proteomes" id="UP001595528">
    <property type="component" value="Unassembled WGS sequence"/>
</dbReference>
<dbReference type="CDD" id="cd06558">
    <property type="entry name" value="crotonase-like"/>
    <property type="match status" value="1"/>
</dbReference>
<proteinExistence type="predicted"/>
<dbReference type="PANTHER" id="PTHR43684:SF1">
    <property type="entry name" value="ENOYL-COA DELTA ISOMERASE 2"/>
    <property type="match status" value="1"/>
</dbReference>
<dbReference type="EMBL" id="JBHRTR010000005">
    <property type="protein sequence ID" value="MFC3226036.1"/>
    <property type="molecule type" value="Genomic_DNA"/>
</dbReference>
<dbReference type="InterPro" id="IPR029045">
    <property type="entry name" value="ClpP/crotonase-like_dom_sf"/>
</dbReference>
<dbReference type="PANTHER" id="PTHR43684">
    <property type="match status" value="1"/>
</dbReference>
<evidence type="ECO:0000256" key="1">
    <source>
        <dbReference type="ARBA" id="ARBA00004275"/>
    </source>
</evidence>
<evidence type="ECO:0000256" key="4">
    <source>
        <dbReference type="SAM" id="MobiDB-lite"/>
    </source>
</evidence>
<dbReference type="InterPro" id="IPR001753">
    <property type="entry name" value="Enoyl-CoA_hydra/iso"/>
</dbReference>
<evidence type="ECO:0000313" key="6">
    <source>
        <dbReference type="Proteomes" id="UP001595528"/>
    </source>
</evidence>
<dbReference type="SUPFAM" id="SSF52096">
    <property type="entry name" value="ClpP/crotonase"/>
    <property type="match status" value="1"/>
</dbReference>
<evidence type="ECO:0000256" key="3">
    <source>
        <dbReference type="ARBA" id="ARBA00023235"/>
    </source>
</evidence>
<dbReference type="InterPro" id="IPR051053">
    <property type="entry name" value="ECH/Chromodomain_protein"/>
</dbReference>
<gene>
    <name evidence="5" type="ORF">ACFOGJ_02275</name>
</gene>
<comment type="subcellular location">
    <subcellularLocation>
        <location evidence="1">Peroxisome</location>
    </subcellularLocation>
</comment>
<name>A0ABV7KUK4_9PROT</name>
<organism evidence="5 6">
    <name type="scientific">Marinibaculum pumilum</name>
    <dbReference type="NCBI Taxonomy" id="1766165"/>
    <lineage>
        <taxon>Bacteria</taxon>
        <taxon>Pseudomonadati</taxon>
        <taxon>Pseudomonadota</taxon>
        <taxon>Alphaproteobacteria</taxon>
        <taxon>Rhodospirillales</taxon>
        <taxon>Rhodospirillaceae</taxon>
        <taxon>Marinibaculum</taxon>
    </lineage>
</organism>
<feature type="compositionally biased region" description="Basic and acidic residues" evidence="4">
    <location>
        <begin position="252"/>
        <end position="269"/>
    </location>
</feature>
<feature type="region of interest" description="Disordered" evidence="4">
    <location>
        <begin position="249"/>
        <end position="269"/>
    </location>
</feature>
<keyword evidence="2" id="KW-0576">Peroxisome</keyword>
<dbReference type="RefSeq" id="WP_379897786.1">
    <property type="nucleotide sequence ID" value="NZ_JBHRTR010000005.1"/>
</dbReference>
<keyword evidence="6" id="KW-1185">Reference proteome</keyword>
<keyword evidence="3" id="KW-0413">Isomerase</keyword>
<sequence>MTHISAKRIGAVEMLSIADPDGVANLSARHYEQLTRRIEAAQHDDDIAVFLILGGPGLFCAGADLAQFVAGDEMLDEVSRAAPAFFRALAASDKPFIAAVDGLAAGIGTTMLLHFDLIYASERSLFKAPFVDLGLVPEAASSRLGPERLGYQKAFELFCLGGELTAQEAARLGLVNAVMGAEEVVPAAMEAAHQLARKPAAALRATRRLMRGNPASLAVQIDRECDAFRERLEDAGTRRRLKAFVRIGQARQRSDRNRETAKRTEEVAA</sequence>
<dbReference type="Gene3D" id="3.90.226.10">
    <property type="entry name" value="2-enoyl-CoA Hydratase, Chain A, domain 1"/>
    <property type="match status" value="1"/>
</dbReference>
<protein>
    <submittedName>
        <fullName evidence="5">Enoyl-CoA hydratase-related protein</fullName>
    </submittedName>
</protein>
<reference evidence="6" key="1">
    <citation type="journal article" date="2019" name="Int. J. Syst. Evol. Microbiol.">
        <title>The Global Catalogue of Microorganisms (GCM) 10K type strain sequencing project: providing services to taxonomists for standard genome sequencing and annotation.</title>
        <authorList>
            <consortium name="The Broad Institute Genomics Platform"/>
            <consortium name="The Broad Institute Genome Sequencing Center for Infectious Disease"/>
            <person name="Wu L."/>
            <person name="Ma J."/>
        </authorList>
    </citation>
    <scope>NUCLEOTIDE SEQUENCE [LARGE SCALE GENOMIC DNA]</scope>
    <source>
        <strain evidence="6">KCTC 42964</strain>
    </source>
</reference>
<evidence type="ECO:0000256" key="2">
    <source>
        <dbReference type="ARBA" id="ARBA00023140"/>
    </source>
</evidence>
<evidence type="ECO:0000313" key="5">
    <source>
        <dbReference type="EMBL" id="MFC3226036.1"/>
    </source>
</evidence>